<reference evidence="6 7" key="1">
    <citation type="submission" date="2019-07" db="EMBL/GenBank/DDBJ databases">
        <title>Tomitella cavernea sp. nov., an actinomycete isolated from soil.</title>
        <authorList>
            <person name="Cheng J."/>
        </authorList>
    </citation>
    <scope>NUCLEOTIDE SEQUENCE [LARGE SCALE GENOMIC DNA]</scope>
    <source>
        <strain evidence="6 7">HY188</strain>
    </source>
</reference>
<feature type="region of interest" description="Disordered" evidence="5">
    <location>
        <begin position="1"/>
        <end position="79"/>
    </location>
</feature>
<dbReference type="Proteomes" id="UP000317344">
    <property type="component" value="Chromosome"/>
</dbReference>
<sequence>MRGVGTCVGRRPGRSSDLRDGRADPVRGTVGRPAAPASRHGRLRRRGRPRAGGAAARPRPDRRRPPRRARGAGRRGAVSDRAHRITLSIPELQRCAGLLGIEELPLALGGGPERVVGAAPPSTAEVDGALRRRGLLTTGGGGAGPEPCPPLAELVSALCSAPEEVAARRITEGGVARLCLAGDRPPASPRDAIGAVGLRAGVAATRATGDDAPVALSWSRPRRAELMRFLGDAEPVALRDPVRVPLAELQQRLAECGEQRLTAAAPEDPGAVSQGECAAAFIACGAPADAADTIAVVLCSVTAWSEVVRLRRGSACAPGPHEAVPPAAMVVYDSPRGRLVAAPGRAPGGVLWATFGPGDAERIGRGLEALADLAE</sequence>
<dbReference type="InterPro" id="IPR025734">
    <property type="entry name" value="EspG"/>
</dbReference>
<feature type="compositionally biased region" description="Basic and acidic residues" evidence="5">
    <location>
        <begin position="14"/>
        <end position="25"/>
    </location>
</feature>
<protein>
    <recommendedName>
        <fullName evidence="8">ESX secretion-associated protein EspG</fullName>
    </recommendedName>
</protein>
<feature type="compositionally biased region" description="Basic residues" evidence="5">
    <location>
        <begin position="39"/>
        <end position="49"/>
    </location>
</feature>
<evidence type="ECO:0000256" key="2">
    <source>
        <dbReference type="ARBA" id="ARBA00006411"/>
    </source>
</evidence>
<evidence type="ECO:0000313" key="6">
    <source>
        <dbReference type="EMBL" id="QDQ98354.1"/>
    </source>
</evidence>
<evidence type="ECO:0000256" key="5">
    <source>
        <dbReference type="SAM" id="MobiDB-lite"/>
    </source>
</evidence>
<reference evidence="6 7" key="2">
    <citation type="submission" date="2019-07" db="EMBL/GenBank/DDBJ databases">
        <authorList>
            <person name="Huang Y."/>
        </authorList>
    </citation>
    <scope>NUCLEOTIDE SEQUENCE [LARGE SCALE GENOMIC DNA]</scope>
    <source>
        <strain evidence="6 7">HY188</strain>
    </source>
</reference>
<evidence type="ECO:0000256" key="1">
    <source>
        <dbReference type="ARBA" id="ARBA00004496"/>
    </source>
</evidence>
<dbReference type="KEGG" id="toy:FO059_14810"/>
<dbReference type="EMBL" id="CP041765">
    <property type="protein sequence ID" value="QDQ98354.1"/>
    <property type="molecule type" value="Genomic_DNA"/>
</dbReference>
<keyword evidence="7" id="KW-1185">Reference proteome</keyword>
<dbReference type="OrthoDB" id="3681944at2"/>
<dbReference type="Pfam" id="PF14011">
    <property type="entry name" value="ESX-1_EspG"/>
    <property type="match status" value="1"/>
</dbReference>
<accession>A0A516X5M8</accession>
<organism evidence="6 7">
    <name type="scientific">Tomitella fengzijianii</name>
    <dbReference type="NCBI Taxonomy" id="2597660"/>
    <lineage>
        <taxon>Bacteria</taxon>
        <taxon>Bacillati</taxon>
        <taxon>Actinomycetota</taxon>
        <taxon>Actinomycetes</taxon>
        <taxon>Mycobacteriales</taxon>
        <taxon>Tomitella</taxon>
    </lineage>
</organism>
<feature type="compositionally biased region" description="Basic residues" evidence="5">
    <location>
        <begin position="60"/>
        <end position="73"/>
    </location>
</feature>
<evidence type="ECO:0008006" key="8">
    <source>
        <dbReference type="Google" id="ProtNLM"/>
    </source>
</evidence>
<gene>
    <name evidence="6" type="ORF">FO059_14810</name>
</gene>
<evidence type="ECO:0000313" key="7">
    <source>
        <dbReference type="Proteomes" id="UP000317344"/>
    </source>
</evidence>
<evidence type="ECO:0000256" key="3">
    <source>
        <dbReference type="ARBA" id="ARBA00022490"/>
    </source>
</evidence>
<dbReference type="AlphaFoldDB" id="A0A516X5M8"/>
<comment type="subcellular location">
    <subcellularLocation>
        <location evidence="1">Cytoplasm</location>
    </subcellularLocation>
</comment>
<keyword evidence="3" id="KW-0963">Cytoplasm</keyword>
<keyword evidence="4" id="KW-0143">Chaperone</keyword>
<name>A0A516X5M8_9ACTN</name>
<evidence type="ECO:0000256" key="4">
    <source>
        <dbReference type="ARBA" id="ARBA00023186"/>
    </source>
</evidence>
<comment type="similarity">
    <text evidence="2">Belongs to the EspG family.</text>
</comment>
<proteinExistence type="inferred from homology"/>